<reference evidence="1" key="1">
    <citation type="submission" date="2021-01" db="EMBL/GenBank/DDBJ databases">
        <title>Phytophthora aleatoria, a newly-described species from Pinus radiata is distinct from Phytophthora cactorum isolates based on comparative genomics.</title>
        <authorList>
            <person name="Mcdougal R."/>
            <person name="Panda P."/>
            <person name="Williams N."/>
            <person name="Studholme D.J."/>
        </authorList>
    </citation>
    <scope>NUCLEOTIDE SEQUENCE</scope>
    <source>
        <strain evidence="1">NZFS 3830</strain>
    </source>
</reference>
<accession>A0A8T1U0L0</accession>
<proteinExistence type="predicted"/>
<name>A0A8T1U0L0_9STRA</name>
<dbReference type="VEuPathDB" id="FungiDB:PC110_g2416"/>
<organism evidence="1 2">
    <name type="scientific">Phytophthora cactorum</name>
    <dbReference type="NCBI Taxonomy" id="29920"/>
    <lineage>
        <taxon>Eukaryota</taxon>
        <taxon>Sar</taxon>
        <taxon>Stramenopiles</taxon>
        <taxon>Oomycota</taxon>
        <taxon>Peronosporomycetes</taxon>
        <taxon>Peronosporales</taxon>
        <taxon>Peronosporaceae</taxon>
        <taxon>Phytophthora</taxon>
    </lineage>
</organism>
<dbReference type="PANTHER" id="PTHR40866">
    <property type="entry name" value="BED-TYPE DOMAIN-CONTAINING PROTEIN"/>
    <property type="match status" value="1"/>
</dbReference>
<dbReference type="PANTHER" id="PTHR40866:SF1">
    <property type="entry name" value="BED-TYPE DOMAIN-CONTAINING PROTEIN"/>
    <property type="match status" value="1"/>
</dbReference>
<dbReference type="AlphaFoldDB" id="A0A8T1U0L0"/>
<gene>
    <name evidence="1" type="ORF">JG687_00014153</name>
</gene>
<feature type="non-terminal residue" evidence="1">
    <location>
        <position position="1"/>
    </location>
</feature>
<dbReference type="Proteomes" id="UP000688947">
    <property type="component" value="Unassembled WGS sequence"/>
</dbReference>
<protein>
    <submittedName>
        <fullName evidence="1">Uncharacterized protein</fullName>
    </submittedName>
</protein>
<sequence>LRVFFDDKGQGVFQYQLCGASRKEQLGSGYSNLLSRLNSTHPDFKETYNASMKSDTLSSFGFVSETTQHHYEWLHWIVERNLPISEVDNPLTRSMSRLKPVSSKTLKADMQKVARNVGVLIEKEMSNFFGVMWDGWSHSSVHYVVIYGVFIVKGKRIIRMLAMSPFEVGNQNAEVHIEMFKAVLALYN</sequence>
<evidence type="ECO:0000313" key="2">
    <source>
        <dbReference type="Proteomes" id="UP000688947"/>
    </source>
</evidence>
<dbReference type="OrthoDB" id="110870at2759"/>
<comment type="caution">
    <text evidence="1">The sequence shown here is derived from an EMBL/GenBank/DDBJ whole genome shotgun (WGS) entry which is preliminary data.</text>
</comment>
<dbReference type="EMBL" id="JAENGZ010001110">
    <property type="protein sequence ID" value="KAG6950597.1"/>
    <property type="molecule type" value="Genomic_DNA"/>
</dbReference>
<evidence type="ECO:0000313" key="1">
    <source>
        <dbReference type="EMBL" id="KAG6950597.1"/>
    </source>
</evidence>